<dbReference type="AlphaFoldDB" id="A0AAV6NIP3"/>
<keyword evidence="2" id="KW-1185">Reference proteome</keyword>
<dbReference type="InterPro" id="IPR044585">
    <property type="entry name" value="FLZ10/11"/>
</dbReference>
<dbReference type="EMBL" id="JAGKQH010000005">
    <property type="protein sequence ID" value="KAG6598823.1"/>
    <property type="molecule type" value="Genomic_DNA"/>
</dbReference>
<sequence>MEAAATAAALLTKATAFSKEAMVLQWLEFRSCDLKSGGTCGIGFWSDNLKSGGACGLVRCKVKNLTRKTRLVRNDPYRLNQLNAPCSGSSSIFKRCHLFTGLSRKGLDSDSSRSPTSLDFWVVSSLGNPLREPRSLANAGIEGAGILVNKTVLFGLRSVTEKSNCSSRANRYQGPKSLPKASIELLQCKSFGNYSCSFESYRSFAPRAGLTGHSLGSCTTTESVAAPRSVEGARVSEK</sequence>
<protein>
    <submittedName>
        <fullName evidence="1">Uncharacterized protein</fullName>
    </submittedName>
</protein>
<organism evidence="1 2">
    <name type="scientific">Cucurbita argyrosperma subsp. sororia</name>
    <dbReference type="NCBI Taxonomy" id="37648"/>
    <lineage>
        <taxon>Eukaryota</taxon>
        <taxon>Viridiplantae</taxon>
        <taxon>Streptophyta</taxon>
        <taxon>Embryophyta</taxon>
        <taxon>Tracheophyta</taxon>
        <taxon>Spermatophyta</taxon>
        <taxon>Magnoliopsida</taxon>
        <taxon>eudicotyledons</taxon>
        <taxon>Gunneridae</taxon>
        <taxon>Pentapetalae</taxon>
        <taxon>rosids</taxon>
        <taxon>fabids</taxon>
        <taxon>Cucurbitales</taxon>
        <taxon>Cucurbitaceae</taxon>
        <taxon>Cucurbiteae</taxon>
        <taxon>Cucurbita</taxon>
    </lineage>
</organism>
<reference evidence="1 2" key="1">
    <citation type="journal article" date="2021" name="Hortic Res">
        <title>The domestication of Cucurbita argyrosperma as revealed by the genome of its wild relative.</title>
        <authorList>
            <person name="Barrera-Redondo J."/>
            <person name="Sanchez-de la Vega G."/>
            <person name="Aguirre-Liguori J.A."/>
            <person name="Castellanos-Morales G."/>
            <person name="Gutierrez-Guerrero Y.T."/>
            <person name="Aguirre-Dugua X."/>
            <person name="Aguirre-Planter E."/>
            <person name="Tenaillon M.I."/>
            <person name="Lira-Saade R."/>
            <person name="Eguiarte L.E."/>
        </authorList>
    </citation>
    <scope>NUCLEOTIDE SEQUENCE [LARGE SCALE GENOMIC DNA]</scope>
    <source>
        <strain evidence="1">JBR-2021</strain>
    </source>
</reference>
<evidence type="ECO:0000313" key="2">
    <source>
        <dbReference type="Proteomes" id="UP000685013"/>
    </source>
</evidence>
<name>A0AAV6NIP3_9ROSI</name>
<evidence type="ECO:0000313" key="1">
    <source>
        <dbReference type="EMBL" id="KAG6598823.1"/>
    </source>
</evidence>
<feature type="non-terminal residue" evidence="1">
    <location>
        <position position="1"/>
    </location>
</feature>
<comment type="caution">
    <text evidence="1">The sequence shown here is derived from an EMBL/GenBank/DDBJ whole genome shotgun (WGS) entry which is preliminary data.</text>
</comment>
<accession>A0AAV6NIP3</accession>
<gene>
    <name evidence="1" type="ORF">SDJN03_08601</name>
</gene>
<dbReference type="Proteomes" id="UP000685013">
    <property type="component" value="Chromosome 5"/>
</dbReference>
<proteinExistence type="predicted"/>
<dbReference type="PANTHER" id="PTHR46868:SF3">
    <property type="entry name" value="FCS-LIKE ZINC FINGER 11"/>
    <property type="match status" value="1"/>
</dbReference>
<dbReference type="PANTHER" id="PTHR46868">
    <property type="entry name" value="FCS-LIKE ZINC FINGER 11"/>
    <property type="match status" value="1"/>
</dbReference>